<evidence type="ECO:0008006" key="4">
    <source>
        <dbReference type="Google" id="ProtNLM"/>
    </source>
</evidence>
<dbReference type="EMBL" id="RBNI01002981">
    <property type="protein sequence ID" value="RUP48772.1"/>
    <property type="molecule type" value="Genomic_DNA"/>
</dbReference>
<protein>
    <recommendedName>
        <fullName evidence="4">Pectin lyase fold/virulence factor</fullName>
    </recommendedName>
</protein>
<organism evidence="2 3">
    <name type="scientific">Jimgerdemannia flammicorona</name>
    <dbReference type="NCBI Taxonomy" id="994334"/>
    <lineage>
        <taxon>Eukaryota</taxon>
        <taxon>Fungi</taxon>
        <taxon>Fungi incertae sedis</taxon>
        <taxon>Mucoromycota</taxon>
        <taxon>Mucoromycotina</taxon>
        <taxon>Endogonomycetes</taxon>
        <taxon>Endogonales</taxon>
        <taxon>Endogonaceae</taxon>
        <taxon>Jimgerdemannia</taxon>
    </lineage>
</organism>
<accession>A0A433DD48</accession>
<reference evidence="2 3" key="1">
    <citation type="journal article" date="2018" name="New Phytol.">
        <title>Phylogenomics of Endogonaceae and evolution of mycorrhizas within Mucoromycota.</title>
        <authorList>
            <person name="Chang Y."/>
            <person name="Desiro A."/>
            <person name="Na H."/>
            <person name="Sandor L."/>
            <person name="Lipzen A."/>
            <person name="Clum A."/>
            <person name="Barry K."/>
            <person name="Grigoriev I.V."/>
            <person name="Martin F.M."/>
            <person name="Stajich J.E."/>
            <person name="Smith M.E."/>
            <person name="Bonito G."/>
            <person name="Spatafora J.W."/>
        </authorList>
    </citation>
    <scope>NUCLEOTIDE SEQUENCE [LARGE SCALE GENOMIC DNA]</scope>
    <source>
        <strain evidence="2 3">GMNB39</strain>
    </source>
</reference>
<evidence type="ECO:0000256" key="1">
    <source>
        <dbReference type="SAM" id="SignalP"/>
    </source>
</evidence>
<evidence type="ECO:0000313" key="2">
    <source>
        <dbReference type="EMBL" id="RUP48772.1"/>
    </source>
</evidence>
<gene>
    <name evidence="2" type="ORF">BC936DRAFT_144009</name>
</gene>
<keyword evidence="1" id="KW-0732">Signal</keyword>
<sequence length="226" mass="22961">MYIHWTERQILRVLALVACVLGSIQLACAGPIERRAAPVDGIAGYATLNGGSGDSTVTIKLKTAIAGTTARIVKVSGIINLGNATITVGSYKTILGVGSSSGFTNGGLKIKGQKNVIVRNLSSPTPSAPSVSIRLPTSGLITTSSTATRLTAKTTTTAWSISPMLATTKQLGKLLTPFLSPFQLASVAPTVSISKTGSPTLGYTATIDAVSSVSAIVKASSGTGKI</sequence>
<dbReference type="OrthoDB" id="1637350at2759"/>
<feature type="chain" id="PRO_5019391154" description="Pectin lyase fold/virulence factor" evidence="1">
    <location>
        <begin position="30"/>
        <end position="226"/>
    </location>
</feature>
<name>A0A433DD48_9FUNG</name>
<comment type="caution">
    <text evidence="2">The sequence shown here is derived from an EMBL/GenBank/DDBJ whole genome shotgun (WGS) entry which is preliminary data.</text>
</comment>
<dbReference type="AlphaFoldDB" id="A0A433DD48"/>
<keyword evidence="3" id="KW-1185">Reference proteome</keyword>
<dbReference type="InterPro" id="IPR012334">
    <property type="entry name" value="Pectin_lyas_fold"/>
</dbReference>
<dbReference type="Gene3D" id="2.160.20.10">
    <property type="entry name" value="Single-stranded right-handed beta-helix, Pectin lyase-like"/>
    <property type="match status" value="1"/>
</dbReference>
<dbReference type="SUPFAM" id="SSF51126">
    <property type="entry name" value="Pectin lyase-like"/>
    <property type="match status" value="1"/>
</dbReference>
<dbReference type="InterPro" id="IPR011050">
    <property type="entry name" value="Pectin_lyase_fold/virulence"/>
</dbReference>
<dbReference type="Proteomes" id="UP000268093">
    <property type="component" value="Unassembled WGS sequence"/>
</dbReference>
<feature type="signal peptide" evidence="1">
    <location>
        <begin position="1"/>
        <end position="29"/>
    </location>
</feature>
<proteinExistence type="predicted"/>
<evidence type="ECO:0000313" key="3">
    <source>
        <dbReference type="Proteomes" id="UP000268093"/>
    </source>
</evidence>